<evidence type="ECO:0000313" key="5">
    <source>
        <dbReference type="Proteomes" id="UP000509684"/>
    </source>
</evidence>
<reference evidence="2 4" key="1">
    <citation type="submission" date="2014-02" db="EMBL/GenBank/DDBJ databases">
        <title>Expanding our view of genomic diversity in Candidatus Accumulibacter clades.</title>
        <authorList>
            <person name="Skennerton C.T."/>
            <person name="Barr J.J."/>
            <person name="Slater F.R."/>
            <person name="Bond P.L."/>
            <person name="Tyson G.W."/>
        </authorList>
    </citation>
    <scope>NUCLEOTIDE SEQUENCE [LARGE SCALE GENOMIC DNA]</scope>
    <source>
        <strain evidence="4">SK-02</strain>
    </source>
</reference>
<evidence type="ECO:0000313" key="3">
    <source>
        <dbReference type="EMBL" id="QLH50427.1"/>
    </source>
</evidence>
<evidence type="ECO:0000313" key="4">
    <source>
        <dbReference type="Proteomes" id="UP000021315"/>
    </source>
</evidence>
<dbReference type="EMBL" id="CP058708">
    <property type="protein sequence ID" value="QLH50427.1"/>
    <property type="molecule type" value="Genomic_DNA"/>
</dbReference>
<protein>
    <submittedName>
        <fullName evidence="3">DUF2784 family protein</fullName>
    </submittedName>
</protein>
<dbReference type="Proteomes" id="UP000509684">
    <property type="component" value="Chromosome"/>
</dbReference>
<proteinExistence type="predicted"/>
<keyword evidence="1" id="KW-1133">Transmembrane helix</keyword>
<evidence type="ECO:0000313" key="2">
    <source>
        <dbReference type="EMBL" id="KFB75483.1"/>
    </source>
</evidence>
<dbReference type="KEGG" id="acog:HWD57_12005"/>
<reference evidence="3 5" key="2">
    <citation type="journal article" date="2019" name="Microbiome">
        <title>Annotated bacterial chromosomes from frame-shift-corrected long-read metagenomic data.</title>
        <authorList>
            <person name="Arumugam K."/>
            <person name="Bagci C."/>
            <person name="Bessarab I."/>
            <person name="Beier S."/>
            <person name="Buchfink B."/>
            <person name="Gorska A."/>
            <person name="Qiu G."/>
            <person name="Huson D.H."/>
            <person name="Williams R.B.H."/>
        </authorList>
    </citation>
    <scope>NUCLEOTIDE SEQUENCE [LARGE SCALE GENOMIC DNA]</scope>
    <source>
        <strain evidence="3">SSA1</strain>
    </source>
</reference>
<gene>
    <name evidence="2" type="ORF">AW06_003475</name>
    <name evidence="3" type="ORF">HWD57_12005</name>
</gene>
<organism evidence="2 4">
    <name type="scientific">Candidatus Accumulibacter cognatus</name>
    <dbReference type="NCBI Taxonomy" id="2954383"/>
    <lineage>
        <taxon>Bacteria</taxon>
        <taxon>Pseudomonadati</taxon>
        <taxon>Pseudomonadota</taxon>
        <taxon>Betaproteobacteria</taxon>
        <taxon>Candidatus Accumulibacter</taxon>
    </lineage>
</organism>
<keyword evidence="1" id="KW-0812">Transmembrane</keyword>
<accession>A0A7D5NBK2</accession>
<dbReference type="InterPro" id="IPR021218">
    <property type="entry name" value="DUF2784"/>
</dbReference>
<keyword evidence="1" id="KW-0472">Membrane</keyword>
<dbReference type="AlphaFoldDB" id="A0A080M2K1"/>
<dbReference type="RefSeq" id="WP_138678498.1">
    <property type="nucleotide sequence ID" value="NZ_JDST02000084.1"/>
</dbReference>
<reference evidence="3" key="3">
    <citation type="submission" date="2020-06" db="EMBL/GenBank/DDBJ databases">
        <authorList>
            <person name="Arumugam K."/>
            <person name="Besarab I."/>
            <person name="Haryono M."/>
            <person name="Bagci C."/>
            <person name="Beier S."/>
            <person name="Buchfink B."/>
            <person name="Gorska A."/>
            <person name="Qiu G."/>
            <person name="Huson D.H."/>
            <person name="Williams R.B."/>
        </authorList>
    </citation>
    <scope>NUCLEOTIDE SEQUENCE</scope>
    <source>
        <strain evidence="3">SSA1</strain>
    </source>
</reference>
<dbReference type="EMBL" id="JDST02000084">
    <property type="protein sequence ID" value="KFB75483.1"/>
    <property type="molecule type" value="Genomic_DNA"/>
</dbReference>
<evidence type="ECO:0000256" key="1">
    <source>
        <dbReference type="SAM" id="Phobius"/>
    </source>
</evidence>
<dbReference type="Proteomes" id="UP000021315">
    <property type="component" value="Unassembled WGS sequence"/>
</dbReference>
<accession>A0A080M2K1</accession>
<name>A0A080M2K1_9PROT</name>
<feature type="transmembrane region" description="Helical" evidence="1">
    <location>
        <begin position="12"/>
        <end position="32"/>
    </location>
</feature>
<keyword evidence="4" id="KW-1185">Reference proteome</keyword>
<dbReference type="Pfam" id="PF10861">
    <property type="entry name" value="DUF2784"/>
    <property type="match status" value="1"/>
</dbReference>
<sequence>MGETHRRLLGDLVMSAHFAFFCFVVFGGALLWRSPPLAWLHVLAIVCTRTRTRSSLRLLARHEPAPSVLAHFTQWIAVEPA</sequence>